<evidence type="ECO:0000256" key="4">
    <source>
        <dbReference type="ARBA" id="ARBA00023098"/>
    </source>
</evidence>
<dbReference type="Proteomes" id="UP000193577">
    <property type="component" value="Unassembled WGS sequence"/>
</dbReference>
<protein>
    <submittedName>
        <fullName evidence="8">Uncharacterized protein</fullName>
    </submittedName>
</protein>
<evidence type="ECO:0000313" key="8">
    <source>
        <dbReference type="EMBL" id="OSC33958.1"/>
    </source>
</evidence>
<sequence length="329" mass="34805">MTRRLSTVTDLALPTLTVEQHDRVVTARYASPPLNFATTAFLRDLDTLTAAVDRDRSVGAVVLSGGVEGRFLTHADPGELGGLTAVPVPPPPPAVLRTLWRATRTALRIPGALRLLESVGSPVTEVVAWGYRWRRTILRMNRSAAVYIAAINGPATGGGHEIALACDLRFVSDAPHIPLGQVESLAALIPGGGGTQRLPKLIGTANALEHMLEGTPLTAKQAFDLGLVNAVVADADLMTHAQDTAARLARRAPVAIRAIKRLTYFTASRPLPAGLDSELAAFSAAGMQPAMKAVLQAFASDLARLQDSPLSSGAPDWIAGTRHRRGTHQ</sequence>
<comment type="similarity">
    <text evidence="2 7">Belongs to the enoyl-CoA hydratase/isomerase family.</text>
</comment>
<reference evidence="8 9" key="1">
    <citation type="submission" date="2017-04" db="EMBL/GenBank/DDBJ databases">
        <title>The new phylogeny of genus Mycobacterium.</title>
        <authorList>
            <person name="Tortoli E."/>
            <person name="Trovato A."/>
            <person name="Cirillo D.M."/>
        </authorList>
    </citation>
    <scope>NUCLEOTIDE SEQUENCE [LARGE SCALE GENOMIC DNA]</scope>
    <source>
        <strain evidence="8 9">KCTC 19819</strain>
    </source>
</reference>
<dbReference type="RefSeq" id="WP_085303546.1">
    <property type="nucleotide sequence ID" value="NZ_AP022594.1"/>
</dbReference>
<evidence type="ECO:0000256" key="7">
    <source>
        <dbReference type="RuleBase" id="RU003707"/>
    </source>
</evidence>
<evidence type="ECO:0000256" key="6">
    <source>
        <dbReference type="ARBA" id="ARBA00023717"/>
    </source>
</evidence>
<dbReference type="InterPro" id="IPR001753">
    <property type="entry name" value="Enoyl-CoA_hydra/iso"/>
</dbReference>
<dbReference type="Gene3D" id="3.90.226.10">
    <property type="entry name" value="2-enoyl-CoA Hydratase, Chain A, domain 1"/>
    <property type="match status" value="1"/>
</dbReference>
<dbReference type="GO" id="GO:0006635">
    <property type="term" value="P:fatty acid beta-oxidation"/>
    <property type="evidence" value="ECO:0007669"/>
    <property type="project" value="TreeGrafter"/>
</dbReference>
<name>A0A7I7SIM9_9MYCO</name>
<evidence type="ECO:0000313" key="9">
    <source>
        <dbReference type="Proteomes" id="UP000193577"/>
    </source>
</evidence>
<dbReference type="PANTHER" id="PTHR11941:SF54">
    <property type="entry name" value="ENOYL-COA HYDRATASE, MITOCHONDRIAL"/>
    <property type="match status" value="1"/>
</dbReference>
<dbReference type="Pfam" id="PF00378">
    <property type="entry name" value="ECH_1"/>
    <property type="match status" value="1"/>
</dbReference>
<comment type="function">
    <text evidence="1">Could possibly oxidize fatty acids using specific components.</text>
</comment>
<gene>
    <name evidence="8" type="ORF">B8W67_08965</name>
</gene>
<dbReference type="OrthoDB" id="9775794at2"/>
<accession>A0A7I7SIM9</accession>
<dbReference type="PANTHER" id="PTHR11941">
    <property type="entry name" value="ENOYL-COA HYDRATASE-RELATED"/>
    <property type="match status" value="1"/>
</dbReference>
<evidence type="ECO:0000256" key="1">
    <source>
        <dbReference type="ARBA" id="ARBA00002994"/>
    </source>
</evidence>
<dbReference type="EMBL" id="NCXO01000015">
    <property type="protein sequence ID" value="OSC33958.1"/>
    <property type="molecule type" value="Genomic_DNA"/>
</dbReference>
<evidence type="ECO:0000256" key="2">
    <source>
        <dbReference type="ARBA" id="ARBA00005254"/>
    </source>
</evidence>
<keyword evidence="4" id="KW-0443">Lipid metabolism</keyword>
<comment type="caution">
    <text evidence="8">The sequence shown here is derived from an EMBL/GenBank/DDBJ whole genome shotgun (WGS) entry which is preliminary data.</text>
</comment>
<evidence type="ECO:0000256" key="5">
    <source>
        <dbReference type="ARBA" id="ARBA00023709"/>
    </source>
</evidence>
<dbReference type="InterPro" id="IPR029045">
    <property type="entry name" value="ClpP/crotonase-like_dom_sf"/>
</dbReference>
<comment type="catalytic activity">
    <reaction evidence="5">
        <text>a (3S)-3-hydroxyacyl-CoA = a (2E)-enoyl-CoA + H2O</text>
        <dbReference type="Rhea" id="RHEA:16105"/>
        <dbReference type="ChEBI" id="CHEBI:15377"/>
        <dbReference type="ChEBI" id="CHEBI:57318"/>
        <dbReference type="ChEBI" id="CHEBI:58856"/>
        <dbReference type="EC" id="4.2.1.17"/>
    </reaction>
</comment>
<keyword evidence="3" id="KW-0276">Fatty acid metabolism</keyword>
<keyword evidence="9" id="KW-1185">Reference proteome</keyword>
<comment type="catalytic activity">
    <reaction evidence="6">
        <text>a 4-saturated-(3S)-3-hydroxyacyl-CoA = a (3E)-enoyl-CoA + H2O</text>
        <dbReference type="Rhea" id="RHEA:20724"/>
        <dbReference type="ChEBI" id="CHEBI:15377"/>
        <dbReference type="ChEBI" id="CHEBI:58521"/>
        <dbReference type="ChEBI" id="CHEBI:137480"/>
        <dbReference type="EC" id="4.2.1.17"/>
    </reaction>
</comment>
<evidence type="ECO:0000256" key="3">
    <source>
        <dbReference type="ARBA" id="ARBA00022832"/>
    </source>
</evidence>
<proteinExistence type="inferred from homology"/>
<dbReference type="AlphaFoldDB" id="A0A7I7SIM9"/>
<dbReference type="GO" id="GO:0004300">
    <property type="term" value="F:enoyl-CoA hydratase activity"/>
    <property type="evidence" value="ECO:0007669"/>
    <property type="project" value="UniProtKB-EC"/>
</dbReference>
<dbReference type="InterPro" id="IPR018376">
    <property type="entry name" value="Enoyl-CoA_hyd/isom_CS"/>
</dbReference>
<dbReference type="PROSITE" id="PS00166">
    <property type="entry name" value="ENOYL_COA_HYDRATASE"/>
    <property type="match status" value="1"/>
</dbReference>
<dbReference type="CDD" id="cd06558">
    <property type="entry name" value="crotonase-like"/>
    <property type="match status" value="1"/>
</dbReference>
<organism evidence="8 9">
    <name type="scientific">Mycolicibacillus koreensis</name>
    <dbReference type="NCBI Taxonomy" id="1069220"/>
    <lineage>
        <taxon>Bacteria</taxon>
        <taxon>Bacillati</taxon>
        <taxon>Actinomycetota</taxon>
        <taxon>Actinomycetes</taxon>
        <taxon>Mycobacteriales</taxon>
        <taxon>Mycobacteriaceae</taxon>
        <taxon>Mycolicibacillus</taxon>
    </lineage>
</organism>
<dbReference type="SUPFAM" id="SSF52096">
    <property type="entry name" value="ClpP/crotonase"/>
    <property type="match status" value="1"/>
</dbReference>